<dbReference type="InterPro" id="IPR051647">
    <property type="entry name" value="Mediator_comp_sub12"/>
</dbReference>
<evidence type="ECO:0000313" key="3">
    <source>
        <dbReference type="Proteomes" id="UP000030763"/>
    </source>
</evidence>
<organism evidence="2 3">
    <name type="scientific">Eimeria maxima</name>
    <name type="common">Coccidian parasite</name>
    <dbReference type="NCBI Taxonomy" id="5804"/>
    <lineage>
        <taxon>Eukaryota</taxon>
        <taxon>Sar</taxon>
        <taxon>Alveolata</taxon>
        <taxon>Apicomplexa</taxon>
        <taxon>Conoidasida</taxon>
        <taxon>Coccidia</taxon>
        <taxon>Eucoccidiorida</taxon>
        <taxon>Eimeriorina</taxon>
        <taxon>Eimeriidae</taxon>
        <taxon>Eimeria</taxon>
    </lineage>
</organism>
<dbReference type="VEuPathDB" id="ToxoDB:EMWEY_00022050"/>
<dbReference type="EMBL" id="HG720405">
    <property type="protein sequence ID" value="CDJ59427.1"/>
    <property type="molecule type" value="Genomic_DNA"/>
</dbReference>
<dbReference type="OrthoDB" id="297643at2759"/>
<dbReference type="RefSeq" id="XP_013336075.1">
    <property type="nucleotide sequence ID" value="XM_013480621.1"/>
</dbReference>
<dbReference type="SUPFAM" id="SSF48371">
    <property type="entry name" value="ARM repeat"/>
    <property type="match status" value="1"/>
</dbReference>
<dbReference type="PANTHER" id="PTHR46007:SF8">
    <property type="entry name" value="C2H2-TYPE DOMAIN-CONTAINING PROTEIN"/>
    <property type="match status" value="1"/>
</dbReference>
<dbReference type="GO" id="GO:0016592">
    <property type="term" value="C:mediator complex"/>
    <property type="evidence" value="ECO:0007669"/>
    <property type="project" value="TreeGrafter"/>
</dbReference>
<feature type="region of interest" description="Disordered" evidence="1">
    <location>
        <begin position="113"/>
        <end position="153"/>
    </location>
</feature>
<dbReference type="OMA" id="KEHFLAC"/>
<dbReference type="GO" id="GO:0003713">
    <property type="term" value="F:transcription coactivator activity"/>
    <property type="evidence" value="ECO:0007669"/>
    <property type="project" value="TreeGrafter"/>
</dbReference>
<accession>U6M5B5</accession>
<keyword evidence="3" id="KW-1185">Reference proteome</keyword>
<evidence type="ECO:0000313" key="2">
    <source>
        <dbReference type="EMBL" id="CDJ59427.1"/>
    </source>
</evidence>
<sequence length="1816" mass="188811">MAKPDLLCAIASSLLPPPTSRAAALLPLKALFVFLGDDEFEGAAEQLMPTLSAPVLRYLHRECNNPEWGAACLQEAQHVFHLKLTPPDMVWTALADELRLVLQQQLEQDEDKLQQDQQQQLQQDQQQQLQQDEEQLRQDQQQSGEGGRVGDIPRDASKRAAAAAAAAAAQQVLQLAALFADRIAAPLAAAAAASGAADAAAICGVQTLHGFAQLLTLVLEGCGEIAPTLQQLPLGRPLLQQTVACLRRLRPLRANKELLLQHNRAAAASAHATLSQAAAAPAAPAAPLSLQDDAGITATGNEAAAGEKTISADDAGEGAVPAAGAAAAVASAEFSGCHEAMQPWLQQLLQQLQQLLHAISSFLCHVESLLVQLLATEEAATPALDTLFSLLVGCCWSAQTYISILKSSSSSSNSNSSSSRRRLICDTDECLRVAATLWDCLGSSSSSSSCSSKAEGLVVDLLLQLNDACVPERPAVLESVILAGLQGNGGSSSKRLSSSSKAESIWRFSAFWRHARLQVYRPLGLLLPNAVLQLLAALEDPLPDVRYAARVFVRLGLDTAPQLLRPVFDCILSAPPPFQQQQHHDEQQLLQQQQQEGPVKEEQLQGVLQHNLQESPNQEGGAATAVEATAAAHWGLELLQLLLLVEGQLLLERMQAFYVEENLLQQNAVQAHLWAAANGSRGNLDGEATSAVAPGTTTAAATATATATAAAAAAADWRAWTYSDFSVVDYVDLFCVVLLRFISFRLLPSAATTAATAAAADTADYSAPASSTCSPAPSAAATTAAAAPTAACSRFAALHGKACELLASFVSSLQPAARAKEVCCLLSHALVDRLIAAVQQADYAAQSQLLQLLRVVIVHSSQTSAGFSQASKCILDSSSNELQQLLQQQLPQRPPSPSAAAAAAAALAAASAASAVSSPTGALAVPEAVEPSSQQEQMHQQQFPLFALGVQHMKARLQHLTPLTEDFGGLLRGLLLAMRVDDTAAAAAAAAAARDAAVEEATELSLFLLQHLPATQLQPVSVVLLDFFCRLLLRAAVGRNAKPTSRTRRICCNSSCSSSSSMSSRMLLPYLRGILGVLNFSLDSVSKSDLAKESSSETGGLTPFLDLFSWHTAAVSEEEALQQKLQQRLPAIAAAAHMTVSACVAAANLVLPSLEQQQQQQRDGDGVAYGSSNSGGDVASVWPAASALLYEDVDTSEPPSSPAAAAAAAAASVCSSQQQQQQLADCTGVHLTHADEAALSLLTQILDRLFARTLLAPLLGLLQDASKGVGFGGAASASVSPSSCLLHLSPLAAAEERAAGAAAEGPAAGQEAPAERADVDAAAPSTAGGASAISGAEASAPAATTAEAAAAAAAAAGRESMEKLLQQAGLAEAHNPRESIIFHMVYTLVVAAYPPPFVSFCSLCTSACRMQQQQQQAPLGTAAATVAAAANLDTADAASNSSTSNTSSSSNSSSSTESDVEVVWKLLGRLVSFSVSAPRQPLSVLWLFAVVFALDRTKPAKEHFLACKRVRRDMHELFRLCCFVALGCFSQRVGTAANPNGFDTSPPLPPPVDILNQALAVPAAAAAPAGAAASAPAAGISAAPAAAVADEEGGGSREGVSPAAATPGFLLETGGNSNSSSCCSRTENALLLQELQRRLALLQPPSLAAPCCTTEANKAVASRASNSAVSCPTTAPADVAAVFGLAALLMQCADLKQLNRRSPLTMLFLQTLTEELQGSIAQAMGSTAPQGFLFRFLLLSLLQAFPLRLFPAAAAAAAAASLRRLLLEELQKPLLLHSDRRTLRALGEALACSLTSETPKLDVILPPPNAGVNPEP</sequence>
<reference evidence="2" key="1">
    <citation type="submission" date="2013-10" db="EMBL/GenBank/DDBJ databases">
        <title>Genomic analysis of the causative agents of coccidiosis in chickens.</title>
        <authorList>
            <person name="Reid A.J."/>
            <person name="Blake D."/>
            <person name="Billington K."/>
            <person name="Browne H."/>
            <person name="Dunn M."/>
            <person name="Hung S."/>
            <person name="Kawahara F."/>
            <person name="Miranda-Saavedra D."/>
            <person name="Mourier T."/>
            <person name="Nagra H."/>
            <person name="Otto T.D."/>
            <person name="Rawlings N."/>
            <person name="Sanchez A."/>
            <person name="Sanders M."/>
            <person name="Subramaniam C."/>
            <person name="Tay Y."/>
            <person name="Dear P."/>
            <person name="Doerig C."/>
            <person name="Gruber A."/>
            <person name="Parkinson J."/>
            <person name="Shirley M."/>
            <person name="Wan K.L."/>
            <person name="Berriman M."/>
            <person name="Tomley F."/>
            <person name="Pain A."/>
        </authorList>
    </citation>
    <scope>NUCLEOTIDE SEQUENCE [LARGE SCALE GENOMIC DNA]</scope>
    <source>
        <strain evidence="2">Weybridge</strain>
    </source>
</reference>
<proteinExistence type="predicted"/>
<dbReference type="GeneID" id="25336191"/>
<feature type="compositionally biased region" description="Low complexity" evidence="1">
    <location>
        <begin position="1302"/>
        <end position="1312"/>
    </location>
</feature>
<feature type="compositionally biased region" description="Low complexity" evidence="1">
    <location>
        <begin position="115"/>
        <end position="130"/>
    </location>
</feature>
<reference evidence="2" key="2">
    <citation type="submission" date="2013-10" db="EMBL/GenBank/DDBJ databases">
        <authorList>
            <person name="Aslett M."/>
        </authorList>
    </citation>
    <scope>NUCLEOTIDE SEQUENCE [LARGE SCALE GENOMIC DNA]</scope>
    <source>
        <strain evidence="2">Weybridge</strain>
    </source>
</reference>
<name>U6M5B5_EIMMA</name>
<protein>
    <submittedName>
        <fullName evidence="2">Dopey, N-terminal domain-containing protein, putative</fullName>
    </submittedName>
</protein>
<dbReference type="InterPro" id="IPR016024">
    <property type="entry name" value="ARM-type_fold"/>
</dbReference>
<evidence type="ECO:0000256" key="1">
    <source>
        <dbReference type="SAM" id="MobiDB-lite"/>
    </source>
</evidence>
<dbReference type="GO" id="GO:0045944">
    <property type="term" value="P:positive regulation of transcription by RNA polymerase II"/>
    <property type="evidence" value="ECO:0007669"/>
    <property type="project" value="TreeGrafter"/>
</dbReference>
<feature type="region of interest" description="Disordered" evidence="1">
    <location>
        <begin position="582"/>
        <end position="604"/>
    </location>
</feature>
<dbReference type="PANTHER" id="PTHR46007">
    <property type="entry name" value="MEDIATOR OF RNA POLYMERASE II TRANSCRIPTION SUBUNIT 12"/>
    <property type="match status" value="1"/>
</dbReference>
<dbReference type="Proteomes" id="UP000030763">
    <property type="component" value="Unassembled WGS sequence"/>
</dbReference>
<feature type="region of interest" description="Disordered" evidence="1">
    <location>
        <begin position="1302"/>
        <end position="1325"/>
    </location>
</feature>
<gene>
    <name evidence="2" type="ORF">EMWEY_00022050</name>
</gene>